<comment type="caution">
    <text evidence="4">The sequence shown here is derived from an EMBL/GenBank/DDBJ whole genome shotgun (WGS) entry which is preliminary data.</text>
</comment>
<comment type="similarity">
    <text evidence="1">Belongs to the CdaR family.</text>
</comment>
<feature type="domain" description="CdaR GGDEF-like" evidence="3">
    <location>
        <begin position="33"/>
        <end position="155"/>
    </location>
</feature>
<proteinExistence type="inferred from homology"/>
<dbReference type="Proteomes" id="UP000469194">
    <property type="component" value="Unassembled WGS sequence"/>
</dbReference>
<dbReference type="PANTHER" id="PTHR33744">
    <property type="entry name" value="CARBOHYDRATE DIACID REGULATOR"/>
    <property type="match status" value="1"/>
</dbReference>
<organism evidence="4 5">
    <name type="scientific">Bifidobacterium aerophilum</name>
    <dbReference type="NCBI Taxonomy" id="1798155"/>
    <lineage>
        <taxon>Bacteria</taxon>
        <taxon>Bacillati</taxon>
        <taxon>Actinomycetota</taxon>
        <taxon>Actinomycetes</taxon>
        <taxon>Bifidobacteriales</taxon>
        <taxon>Bifidobacteriaceae</taxon>
        <taxon>Bifidobacterium</taxon>
    </lineage>
</organism>
<dbReference type="Pfam" id="PF17853">
    <property type="entry name" value="GGDEF_2"/>
    <property type="match status" value="1"/>
</dbReference>
<dbReference type="Gene3D" id="1.20.5.5100">
    <property type="match status" value="1"/>
</dbReference>
<gene>
    <name evidence="4" type="ORF">GFD25_03895</name>
</gene>
<dbReference type="Gene3D" id="3.30.70.2730">
    <property type="match status" value="1"/>
</dbReference>
<dbReference type="InterPro" id="IPR042070">
    <property type="entry name" value="PucR_C-HTH_sf"/>
</dbReference>
<dbReference type="InterPro" id="IPR051448">
    <property type="entry name" value="CdaR-like_regulators"/>
</dbReference>
<evidence type="ECO:0000256" key="1">
    <source>
        <dbReference type="ARBA" id="ARBA00006754"/>
    </source>
</evidence>
<dbReference type="EMBL" id="WHZW01000006">
    <property type="protein sequence ID" value="NEG89158.1"/>
    <property type="molecule type" value="Genomic_DNA"/>
</dbReference>
<evidence type="ECO:0000313" key="4">
    <source>
        <dbReference type="EMBL" id="NEG89158.1"/>
    </source>
</evidence>
<keyword evidence="5" id="KW-1185">Reference proteome</keyword>
<dbReference type="Gene3D" id="1.10.10.2840">
    <property type="entry name" value="PucR C-terminal helix-turn-helix domain"/>
    <property type="match status" value="1"/>
</dbReference>
<dbReference type="AlphaFoldDB" id="A0A6N9Z3J5"/>
<accession>A0A6N9Z3J5</accession>
<sequence length="286" mass="29274">MDGDGSDLLDLITSHGGDVQTVAFECLANGLTDARTASLMHVLGWPDDAHCFAIAGFAPAAGGGGSGSGGGDAVAVTLSRLRRAAHDLGGSLAIAGTHDGVCVILIASRAAATPEVTCTAMMGMFDADRPVALGPVRLGVDGASATIRAAMATLAAAPAVQESRAAHNAGRPTSAARQELNRLVRAEDALPERALLGDEDARRELIEAVYGALTAAGPDDPTLETISTFVLSGGSLETTAKTLNVHPNTVRYRLKRAADTTGWDAADPREAYVLRTAIILGRIARG</sequence>
<dbReference type="InterPro" id="IPR041522">
    <property type="entry name" value="CdaR_GGDEF"/>
</dbReference>
<name>A0A6N9Z3J5_9BIFI</name>
<evidence type="ECO:0000259" key="2">
    <source>
        <dbReference type="Pfam" id="PF13556"/>
    </source>
</evidence>
<evidence type="ECO:0000259" key="3">
    <source>
        <dbReference type="Pfam" id="PF17853"/>
    </source>
</evidence>
<dbReference type="Pfam" id="PF13556">
    <property type="entry name" value="HTH_30"/>
    <property type="match status" value="1"/>
</dbReference>
<dbReference type="InterPro" id="IPR025736">
    <property type="entry name" value="PucR_C-HTH_dom"/>
</dbReference>
<reference evidence="4 5" key="1">
    <citation type="submission" date="2019-10" db="EMBL/GenBank/DDBJ databases">
        <title>Bifidobacterium from non-human primates.</title>
        <authorList>
            <person name="Modesto M."/>
        </authorList>
    </citation>
    <scope>NUCLEOTIDE SEQUENCE [LARGE SCALE GENOMIC DNA]</scope>
    <source>
        <strain evidence="4 5">TRE17</strain>
    </source>
</reference>
<dbReference type="PANTHER" id="PTHR33744:SF7">
    <property type="entry name" value="PUCR FAMILY TRANSCRIPTIONAL REGULATOR"/>
    <property type="match status" value="1"/>
</dbReference>
<feature type="domain" description="PucR C-terminal helix-turn-helix" evidence="2">
    <location>
        <begin position="223"/>
        <end position="278"/>
    </location>
</feature>
<evidence type="ECO:0000313" key="5">
    <source>
        <dbReference type="Proteomes" id="UP000469194"/>
    </source>
</evidence>
<protein>
    <submittedName>
        <fullName evidence="4">PucR family transcriptional regulator</fullName>
    </submittedName>
</protein>